<evidence type="ECO:0000256" key="9">
    <source>
        <dbReference type="ARBA" id="ARBA00033158"/>
    </source>
</evidence>
<evidence type="ECO:0000256" key="2">
    <source>
        <dbReference type="ARBA" id="ARBA00015195"/>
    </source>
</evidence>
<dbReference type="GO" id="GO:0030428">
    <property type="term" value="C:cell septum"/>
    <property type="evidence" value="ECO:0007669"/>
    <property type="project" value="TreeGrafter"/>
</dbReference>
<evidence type="ECO:0000256" key="4">
    <source>
        <dbReference type="ARBA" id="ARBA00022618"/>
    </source>
</evidence>
<evidence type="ECO:0000256" key="7">
    <source>
        <dbReference type="ARBA" id="ARBA00024910"/>
    </source>
</evidence>
<dbReference type="EMBL" id="LJYW01000001">
    <property type="protein sequence ID" value="KPL52178.1"/>
    <property type="molecule type" value="Genomic_DNA"/>
</dbReference>
<evidence type="ECO:0000256" key="3">
    <source>
        <dbReference type="ARBA" id="ARBA00022490"/>
    </source>
</evidence>
<dbReference type="GO" id="GO:0000917">
    <property type="term" value="P:division septum assembly"/>
    <property type="evidence" value="ECO:0007669"/>
    <property type="project" value="UniProtKB-KW"/>
</dbReference>
<evidence type="ECO:0000256" key="5">
    <source>
        <dbReference type="ARBA" id="ARBA00023210"/>
    </source>
</evidence>
<organism evidence="10 11">
    <name type="scientific">Prosthecodimorpha hirschii</name>
    <dbReference type="NCBI Taxonomy" id="665126"/>
    <lineage>
        <taxon>Bacteria</taxon>
        <taxon>Pseudomonadati</taxon>
        <taxon>Pseudomonadota</taxon>
        <taxon>Alphaproteobacteria</taxon>
        <taxon>Hyphomicrobiales</taxon>
        <taxon>Ancalomicrobiaceae</taxon>
        <taxon>Prosthecodimorpha</taxon>
    </lineage>
</organism>
<sequence>MAQVNVTISGRVYRMACEDGQEDHLQGLAHRLDQTISHLRQTFGEIGDHRLTVMAAIMAIDELTETRRKAQALEGENRALKDAGAITRDHRHRIEGAVAERIDGAARRIEQLAAALTATKPVN</sequence>
<dbReference type="GO" id="GO:0032153">
    <property type="term" value="C:cell division site"/>
    <property type="evidence" value="ECO:0007669"/>
    <property type="project" value="TreeGrafter"/>
</dbReference>
<dbReference type="PANTHER" id="PTHR34981:SF1">
    <property type="entry name" value="CELL DIVISION PROTEIN ZAPA"/>
    <property type="match status" value="1"/>
</dbReference>
<comment type="subunit">
    <text evidence="8">Homodimer. Interacts with FtsZ.</text>
</comment>
<evidence type="ECO:0000313" key="10">
    <source>
        <dbReference type="EMBL" id="KPL52178.1"/>
    </source>
</evidence>
<keyword evidence="5" id="KW-0717">Septation</keyword>
<dbReference type="GO" id="GO:0043093">
    <property type="term" value="P:FtsZ-dependent cytokinesis"/>
    <property type="evidence" value="ECO:0007669"/>
    <property type="project" value="TreeGrafter"/>
</dbReference>
<dbReference type="RefSeq" id="WP_054358341.1">
    <property type="nucleotide sequence ID" value="NZ_JAPCYQ010000001.1"/>
</dbReference>
<accession>A0A0P6VP48</accession>
<comment type="subcellular location">
    <subcellularLocation>
        <location evidence="1">Cytoplasm</location>
    </subcellularLocation>
</comment>
<comment type="function">
    <text evidence="7">Activator of cell division through the inhibition of FtsZ GTPase activity, therefore promoting FtsZ assembly into bundles of protofilaments necessary for the formation of the division Z ring. It is recruited early at mid-cell but it is not essential for cell division.</text>
</comment>
<protein>
    <recommendedName>
        <fullName evidence="2">Cell division protein ZapA</fullName>
    </recommendedName>
    <alternativeName>
        <fullName evidence="9">Z ring-associated protein ZapA</fullName>
    </alternativeName>
</protein>
<evidence type="ECO:0000256" key="8">
    <source>
        <dbReference type="ARBA" id="ARBA00026068"/>
    </source>
</evidence>
<dbReference type="Proteomes" id="UP000048984">
    <property type="component" value="Unassembled WGS sequence"/>
</dbReference>
<dbReference type="OrthoDB" id="9797575at2"/>
<dbReference type="Pfam" id="PF05164">
    <property type="entry name" value="ZapA"/>
    <property type="match status" value="1"/>
</dbReference>
<proteinExistence type="predicted"/>
<dbReference type="Gene3D" id="3.30.160.880">
    <property type="entry name" value="Cell division protein ZapA protomer, N-terminal domain"/>
    <property type="match status" value="1"/>
</dbReference>
<name>A0A0P6VP48_9HYPH</name>
<dbReference type="InterPro" id="IPR036192">
    <property type="entry name" value="Cell_div_ZapA-like_sf"/>
</dbReference>
<dbReference type="GO" id="GO:0000921">
    <property type="term" value="P:septin ring assembly"/>
    <property type="evidence" value="ECO:0007669"/>
    <property type="project" value="TreeGrafter"/>
</dbReference>
<keyword evidence="4" id="KW-0132">Cell division</keyword>
<gene>
    <name evidence="10" type="ORF">ABB55_08000</name>
</gene>
<evidence type="ECO:0000313" key="11">
    <source>
        <dbReference type="Proteomes" id="UP000048984"/>
    </source>
</evidence>
<dbReference type="InterPro" id="IPR042233">
    <property type="entry name" value="Cell_div_ZapA_N"/>
</dbReference>
<dbReference type="PANTHER" id="PTHR34981">
    <property type="entry name" value="CELL DIVISION PROTEIN ZAPA"/>
    <property type="match status" value="1"/>
</dbReference>
<dbReference type="InterPro" id="IPR007838">
    <property type="entry name" value="Cell_div_ZapA-like"/>
</dbReference>
<evidence type="ECO:0000256" key="1">
    <source>
        <dbReference type="ARBA" id="ARBA00004496"/>
    </source>
</evidence>
<reference evidence="10 11" key="1">
    <citation type="submission" date="2015-09" db="EMBL/GenBank/DDBJ databases">
        <authorList>
            <person name="Jackson K.R."/>
            <person name="Lunt B.L."/>
            <person name="Fisher J.N.B."/>
            <person name="Gardner A.V."/>
            <person name="Bailey M.E."/>
            <person name="Deus L.M."/>
            <person name="Earl A.S."/>
            <person name="Gibby P.D."/>
            <person name="Hartmann K.A."/>
            <person name="Liu J.E."/>
            <person name="Manci A.M."/>
            <person name="Nielsen D.A."/>
            <person name="Solomon M.B."/>
            <person name="Breakwell D.P."/>
            <person name="Burnett S.H."/>
            <person name="Grose J.H."/>
        </authorList>
    </citation>
    <scope>NUCLEOTIDE SEQUENCE [LARGE SCALE GENOMIC DNA]</scope>
    <source>
        <strain evidence="10 11">16</strain>
    </source>
</reference>
<dbReference type="STRING" id="665126.ABB55_08000"/>
<dbReference type="GO" id="GO:0005829">
    <property type="term" value="C:cytosol"/>
    <property type="evidence" value="ECO:0007669"/>
    <property type="project" value="TreeGrafter"/>
</dbReference>
<keyword evidence="3" id="KW-0963">Cytoplasm</keyword>
<comment type="caution">
    <text evidence="10">The sequence shown here is derived from an EMBL/GenBank/DDBJ whole genome shotgun (WGS) entry which is preliminary data.</text>
</comment>
<keyword evidence="6" id="KW-0131">Cell cycle</keyword>
<reference evidence="10 11" key="2">
    <citation type="submission" date="2015-10" db="EMBL/GenBank/DDBJ databases">
        <title>Draft Genome Sequence of Prosthecomicrobium hirschii ATCC 27832.</title>
        <authorList>
            <person name="Daniel J."/>
            <person name="Givan S.A."/>
            <person name="Brun Y.V."/>
            <person name="Brown P.J."/>
        </authorList>
    </citation>
    <scope>NUCLEOTIDE SEQUENCE [LARGE SCALE GENOMIC DNA]</scope>
    <source>
        <strain evidence="10 11">16</strain>
    </source>
</reference>
<keyword evidence="11" id="KW-1185">Reference proteome</keyword>
<dbReference type="AlphaFoldDB" id="A0A0P6VP48"/>
<evidence type="ECO:0000256" key="6">
    <source>
        <dbReference type="ARBA" id="ARBA00023306"/>
    </source>
</evidence>
<dbReference type="SUPFAM" id="SSF102829">
    <property type="entry name" value="Cell division protein ZapA-like"/>
    <property type="match status" value="1"/>
</dbReference>